<keyword evidence="4" id="KW-1185">Reference proteome</keyword>
<dbReference type="AlphaFoldDB" id="A0A517M7B8"/>
<protein>
    <recommendedName>
        <fullName evidence="2">DUF4261 domain-containing protein</fullName>
    </recommendedName>
</protein>
<dbReference type="RefSeq" id="WP_145348529.1">
    <property type="nucleotide sequence ID" value="NZ_CP036261.1"/>
</dbReference>
<dbReference type="Proteomes" id="UP000319557">
    <property type="component" value="Chromosome"/>
</dbReference>
<evidence type="ECO:0000313" key="3">
    <source>
        <dbReference type="EMBL" id="QDS90765.1"/>
    </source>
</evidence>
<proteinExistence type="predicted"/>
<name>A0A517M7B8_9BACT</name>
<feature type="domain" description="DUF4261" evidence="2">
    <location>
        <begin position="220"/>
        <end position="297"/>
    </location>
</feature>
<feature type="region of interest" description="Disordered" evidence="1">
    <location>
        <begin position="292"/>
        <end position="340"/>
    </location>
</feature>
<reference evidence="3 4" key="1">
    <citation type="submission" date="2019-02" db="EMBL/GenBank/DDBJ databases">
        <title>Deep-cultivation of Planctomycetes and their phenomic and genomic characterization uncovers novel biology.</title>
        <authorList>
            <person name="Wiegand S."/>
            <person name="Jogler M."/>
            <person name="Boedeker C."/>
            <person name="Pinto D."/>
            <person name="Vollmers J."/>
            <person name="Rivas-Marin E."/>
            <person name="Kohn T."/>
            <person name="Peeters S.H."/>
            <person name="Heuer A."/>
            <person name="Rast P."/>
            <person name="Oberbeckmann S."/>
            <person name="Bunk B."/>
            <person name="Jeske O."/>
            <person name="Meyerdierks A."/>
            <person name="Storesund J.E."/>
            <person name="Kallscheuer N."/>
            <person name="Luecker S."/>
            <person name="Lage O.M."/>
            <person name="Pohl T."/>
            <person name="Merkel B.J."/>
            <person name="Hornburger P."/>
            <person name="Mueller R.-W."/>
            <person name="Bruemmer F."/>
            <person name="Labrenz M."/>
            <person name="Spormann A.M."/>
            <person name="Op den Camp H."/>
            <person name="Overmann J."/>
            <person name="Amann R."/>
            <person name="Jetten M.S.M."/>
            <person name="Mascher T."/>
            <person name="Medema M.H."/>
            <person name="Devos D.P."/>
            <person name="Kaster A.-K."/>
            <person name="Ovreas L."/>
            <person name="Rohde M."/>
            <person name="Galperin M.Y."/>
            <person name="Jogler C."/>
        </authorList>
    </citation>
    <scope>NUCLEOTIDE SEQUENCE [LARGE SCALE GENOMIC DNA]</scope>
    <source>
        <strain evidence="3 4">EC9</strain>
    </source>
</reference>
<gene>
    <name evidence="3" type="ORF">EC9_49810</name>
</gene>
<sequence>MPKGFFSQGLCILLSEPVSLDRIAQALRDFEIVGQPTGGDDELIDQPSLLVGYRPEVDGQVLLSVVENRWPDEMGDPQDQPDVFVAWSLGQFGPLAYPGCLERSTEQAWAWEDSRDVIQQHTCFIRILCSYVIGVADDDAPLLPDDYDAIDEMEYLTKIAAALLTIPEALCYFNPGGEVLRDQDGLREGLNYAWCHHLPPLDMWTNVRLFRATDDWSLMDTVGNGQFDLPDVEAAYQADKYEATDVEGFLRNASLYMLKEGDVIEEDDTADGPGDIVWRAILCDDALTDPPRPTVRWFPDDGTEAPSELTDTGMSDDEIEEQLDELMDFEDPDDDNEQPF</sequence>
<dbReference type="Pfam" id="PF14080">
    <property type="entry name" value="DUF4261"/>
    <property type="match status" value="1"/>
</dbReference>
<evidence type="ECO:0000256" key="1">
    <source>
        <dbReference type="SAM" id="MobiDB-lite"/>
    </source>
</evidence>
<dbReference type="KEGG" id="ruv:EC9_49810"/>
<dbReference type="EMBL" id="CP036261">
    <property type="protein sequence ID" value="QDS90765.1"/>
    <property type="molecule type" value="Genomic_DNA"/>
</dbReference>
<evidence type="ECO:0000313" key="4">
    <source>
        <dbReference type="Proteomes" id="UP000319557"/>
    </source>
</evidence>
<dbReference type="InterPro" id="IPR025357">
    <property type="entry name" value="DUF4261"/>
</dbReference>
<feature type="compositionally biased region" description="Acidic residues" evidence="1">
    <location>
        <begin position="314"/>
        <end position="340"/>
    </location>
</feature>
<organism evidence="3 4">
    <name type="scientific">Rosistilla ulvae</name>
    <dbReference type="NCBI Taxonomy" id="1930277"/>
    <lineage>
        <taxon>Bacteria</taxon>
        <taxon>Pseudomonadati</taxon>
        <taxon>Planctomycetota</taxon>
        <taxon>Planctomycetia</taxon>
        <taxon>Pirellulales</taxon>
        <taxon>Pirellulaceae</taxon>
        <taxon>Rosistilla</taxon>
    </lineage>
</organism>
<evidence type="ECO:0000259" key="2">
    <source>
        <dbReference type="Pfam" id="PF14080"/>
    </source>
</evidence>
<dbReference type="OrthoDB" id="277550at2"/>
<accession>A0A517M7B8</accession>